<feature type="region of interest" description="Disordered" evidence="3">
    <location>
        <begin position="170"/>
        <end position="223"/>
    </location>
</feature>
<dbReference type="EMBL" id="CP012672">
    <property type="protein sequence ID" value="AUX34554.1"/>
    <property type="molecule type" value="Genomic_DNA"/>
</dbReference>
<dbReference type="GO" id="GO:0000160">
    <property type="term" value="P:phosphorelay signal transduction system"/>
    <property type="evidence" value="ECO:0007669"/>
    <property type="project" value="InterPro"/>
</dbReference>
<dbReference type="AlphaFoldDB" id="A0A4P2QVV4"/>
<dbReference type="InterPro" id="IPR011006">
    <property type="entry name" value="CheY-like_superfamily"/>
</dbReference>
<feature type="modified residue" description="4-aspartylphosphate" evidence="2">
    <location>
        <position position="77"/>
    </location>
</feature>
<dbReference type="Gene3D" id="3.40.50.2300">
    <property type="match status" value="1"/>
</dbReference>
<evidence type="ECO:0000256" key="3">
    <source>
        <dbReference type="SAM" id="MobiDB-lite"/>
    </source>
</evidence>
<dbReference type="PANTHER" id="PTHR44591:SF3">
    <property type="entry name" value="RESPONSE REGULATORY DOMAIN-CONTAINING PROTEIN"/>
    <property type="match status" value="1"/>
</dbReference>
<evidence type="ECO:0000313" key="5">
    <source>
        <dbReference type="EMBL" id="AUX34554.1"/>
    </source>
</evidence>
<dbReference type="SMART" id="SM00448">
    <property type="entry name" value="REC"/>
    <property type="match status" value="1"/>
</dbReference>
<evidence type="ECO:0000259" key="4">
    <source>
        <dbReference type="PROSITE" id="PS50110"/>
    </source>
</evidence>
<dbReference type="Pfam" id="PF00072">
    <property type="entry name" value="Response_reg"/>
    <property type="match status" value="1"/>
</dbReference>
<evidence type="ECO:0000256" key="1">
    <source>
        <dbReference type="ARBA" id="ARBA00022553"/>
    </source>
</evidence>
<reference evidence="5 6" key="1">
    <citation type="submission" date="2015-09" db="EMBL/GenBank/DDBJ databases">
        <title>Sorangium comparison.</title>
        <authorList>
            <person name="Zaburannyi N."/>
            <person name="Bunk B."/>
            <person name="Overmann J."/>
            <person name="Mueller R."/>
        </authorList>
    </citation>
    <scope>NUCLEOTIDE SEQUENCE [LARGE SCALE GENOMIC DNA]</scope>
    <source>
        <strain evidence="5 6">So ce836</strain>
    </source>
</reference>
<evidence type="ECO:0000313" key="6">
    <source>
        <dbReference type="Proteomes" id="UP000295497"/>
    </source>
</evidence>
<feature type="compositionally biased region" description="Low complexity" evidence="3">
    <location>
        <begin position="212"/>
        <end position="223"/>
    </location>
</feature>
<protein>
    <recommendedName>
        <fullName evidence="4">Response regulatory domain-containing protein</fullName>
    </recommendedName>
</protein>
<gene>
    <name evidence="5" type="ORF">SOCE836_067280</name>
</gene>
<dbReference type="PROSITE" id="PS50110">
    <property type="entry name" value="RESPONSE_REGULATORY"/>
    <property type="match status" value="1"/>
</dbReference>
<feature type="domain" description="Response regulatory" evidence="4">
    <location>
        <begin position="29"/>
        <end position="139"/>
    </location>
</feature>
<proteinExistence type="predicted"/>
<dbReference type="InterPro" id="IPR001789">
    <property type="entry name" value="Sig_transdc_resp-reg_receiver"/>
</dbReference>
<keyword evidence="1 2" id="KW-0597">Phosphoprotein</keyword>
<dbReference type="Proteomes" id="UP000295497">
    <property type="component" value="Chromosome"/>
</dbReference>
<feature type="compositionally biased region" description="Low complexity" evidence="3">
    <location>
        <begin position="189"/>
        <end position="204"/>
    </location>
</feature>
<name>A0A4P2QVV4_SORCE</name>
<sequence>MPMSLRAHRTLSQGQDESDVYLVSRRRYRVLVVDDDERALRSIAAVLSADVDVVTCSSAEHALKLLEARRFHLVCSDFLMPGMKGDELLRRVSDMSVYTSCLLVTGADEYIRSMSGSHNYVILKPFDPDRLIGIVLQLSRLAEMKRSVHSMTDSLGSSGLTGAAAGGEMVSCEAPDAGSPPDSAPAPPTSRLGARAAAGSTARGPELTRADPAAPGAPGRSCR</sequence>
<organism evidence="5 6">
    <name type="scientific">Sorangium cellulosum</name>
    <name type="common">Polyangium cellulosum</name>
    <dbReference type="NCBI Taxonomy" id="56"/>
    <lineage>
        <taxon>Bacteria</taxon>
        <taxon>Pseudomonadati</taxon>
        <taxon>Myxococcota</taxon>
        <taxon>Polyangia</taxon>
        <taxon>Polyangiales</taxon>
        <taxon>Polyangiaceae</taxon>
        <taxon>Sorangium</taxon>
    </lineage>
</organism>
<evidence type="ECO:0000256" key="2">
    <source>
        <dbReference type="PROSITE-ProRule" id="PRU00169"/>
    </source>
</evidence>
<accession>A0A4P2QVV4</accession>
<dbReference type="PANTHER" id="PTHR44591">
    <property type="entry name" value="STRESS RESPONSE REGULATOR PROTEIN 1"/>
    <property type="match status" value="1"/>
</dbReference>
<dbReference type="InterPro" id="IPR050595">
    <property type="entry name" value="Bact_response_regulator"/>
</dbReference>
<dbReference type="SUPFAM" id="SSF52172">
    <property type="entry name" value="CheY-like"/>
    <property type="match status" value="1"/>
</dbReference>